<evidence type="ECO:0000313" key="1">
    <source>
        <dbReference type="EMBL" id="KAK7508529.1"/>
    </source>
</evidence>
<keyword evidence="2" id="KW-1185">Reference proteome</keyword>
<organism evidence="1 2">
    <name type="scientific">Batillaria attramentaria</name>
    <dbReference type="NCBI Taxonomy" id="370345"/>
    <lineage>
        <taxon>Eukaryota</taxon>
        <taxon>Metazoa</taxon>
        <taxon>Spiralia</taxon>
        <taxon>Lophotrochozoa</taxon>
        <taxon>Mollusca</taxon>
        <taxon>Gastropoda</taxon>
        <taxon>Caenogastropoda</taxon>
        <taxon>Sorbeoconcha</taxon>
        <taxon>Cerithioidea</taxon>
        <taxon>Batillariidae</taxon>
        <taxon>Batillaria</taxon>
    </lineage>
</organism>
<comment type="caution">
    <text evidence="1">The sequence shown here is derived from an EMBL/GenBank/DDBJ whole genome shotgun (WGS) entry which is preliminary data.</text>
</comment>
<dbReference type="EMBL" id="JACVVK020000001">
    <property type="protein sequence ID" value="KAK7508529.1"/>
    <property type="molecule type" value="Genomic_DNA"/>
</dbReference>
<evidence type="ECO:0000313" key="2">
    <source>
        <dbReference type="Proteomes" id="UP001519460"/>
    </source>
</evidence>
<name>A0ABD0M9P0_9CAEN</name>
<protein>
    <submittedName>
        <fullName evidence="1">Uncharacterized protein</fullName>
    </submittedName>
</protein>
<reference evidence="1 2" key="1">
    <citation type="journal article" date="2023" name="Sci. Data">
        <title>Genome assembly of the Korean intertidal mud-creeper Batillaria attramentaria.</title>
        <authorList>
            <person name="Patra A.K."/>
            <person name="Ho P.T."/>
            <person name="Jun S."/>
            <person name="Lee S.J."/>
            <person name="Kim Y."/>
            <person name="Won Y.J."/>
        </authorList>
    </citation>
    <scope>NUCLEOTIDE SEQUENCE [LARGE SCALE GENOMIC DNA]</scope>
    <source>
        <strain evidence="1">Wonlab-2016</strain>
    </source>
</reference>
<sequence>MCEQSGKEIYFGHTAPAQPLVSLKMDSQIAFSSSRFPVMGAFSRLKCRRISIQMVLSRQHRGRERTGVLSDCSKENHQTSTTQEQLLLDRLILHWRLMISALNGMGTTNRIKTPKTVNTASFFPLSVYFEKEKYQNSTRPIQEAEPSVCFYFCRLLLHRYTSCGCFWSRVFLRGQWQGPSIATSMDSFCRMVLVCSSGKPLPTDVMGFFVTKKEKKNFSQTALVFFFSLSTVF</sequence>
<accession>A0ABD0M9P0</accession>
<dbReference type="Proteomes" id="UP001519460">
    <property type="component" value="Unassembled WGS sequence"/>
</dbReference>
<dbReference type="AlphaFoldDB" id="A0ABD0M9P0"/>
<gene>
    <name evidence="1" type="ORF">BaRGS_00000095</name>
</gene>
<proteinExistence type="predicted"/>